<accession>A0ABD1CYI4</accession>
<name>A0ABD1CYI4_CULPP</name>
<feature type="domain" description="Alpha-D-phosphohexomutase C-terminal" evidence="1">
    <location>
        <begin position="16"/>
        <end position="46"/>
    </location>
</feature>
<gene>
    <name evidence="2" type="ORF">pipiens_000435</name>
</gene>
<evidence type="ECO:0000313" key="3">
    <source>
        <dbReference type="Proteomes" id="UP001562425"/>
    </source>
</evidence>
<dbReference type="PANTHER" id="PTHR45955:SF1">
    <property type="entry name" value="PHOSPHOACETYLGLUCOSAMINE MUTASE"/>
    <property type="match status" value="1"/>
</dbReference>
<protein>
    <recommendedName>
        <fullName evidence="1">Alpha-D-phosphohexomutase C-terminal domain-containing protein</fullName>
    </recommendedName>
</protein>
<reference evidence="2 3" key="1">
    <citation type="submission" date="2024-05" db="EMBL/GenBank/DDBJ databases">
        <title>Culex pipiens pipiens assembly and annotation.</title>
        <authorList>
            <person name="Alout H."/>
            <person name="Durand T."/>
        </authorList>
    </citation>
    <scope>NUCLEOTIDE SEQUENCE [LARGE SCALE GENOMIC DNA]</scope>
    <source>
        <strain evidence="2">HA-2024</strain>
        <tissue evidence="2">Whole body</tissue>
    </source>
</reference>
<dbReference type="EMBL" id="JBEHCU010008689">
    <property type="protein sequence ID" value="KAL1381315.1"/>
    <property type="molecule type" value="Genomic_DNA"/>
</dbReference>
<feature type="non-terminal residue" evidence="2">
    <location>
        <position position="1"/>
    </location>
</feature>
<proteinExistence type="predicted"/>
<dbReference type="AlphaFoldDB" id="A0ABD1CYI4"/>
<dbReference type="InterPro" id="IPR036900">
    <property type="entry name" value="A-D-PHexomutase_C_sf"/>
</dbReference>
<feature type="non-terminal residue" evidence="2">
    <location>
        <position position="79"/>
    </location>
</feature>
<comment type="caution">
    <text evidence="2">The sequence shown here is derived from an EMBL/GenBank/DDBJ whole genome shotgun (WGS) entry which is preliminary data.</text>
</comment>
<dbReference type="InterPro" id="IPR005843">
    <property type="entry name" value="A-D-PHexomutase_C"/>
</dbReference>
<evidence type="ECO:0000259" key="1">
    <source>
        <dbReference type="Pfam" id="PF00408"/>
    </source>
</evidence>
<evidence type="ECO:0000313" key="2">
    <source>
        <dbReference type="EMBL" id="KAL1381315.1"/>
    </source>
</evidence>
<dbReference type="Gene3D" id="3.30.310.50">
    <property type="entry name" value="Alpha-D-phosphohexomutase, C-terminal domain"/>
    <property type="match status" value="1"/>
</dbReference>
<dbReference type="SUPFAM" id="SSF55957">
    <property type="entry name" value="Phosphoglucomutase, C-terminal domain"/>
    <property type="match status" value="1"/>
</dbReference>
<keyword evidence="3" id="KW-1185">Reference proteome</keyword>
<dbReference type="PANTHER" id="PTHR45955">
    <property type="entry name" value="PHOSPHOACETYLGLUCOSAMINE MUTASE"/>
    <property type="match status" value="1"/>
</dbReference>
<dbReference type="Pfam" id="PF00408">
    <property type="entry name" value="PGM_PMM_IV"/>
    <property type="match status" value="1"/>
</dbReference>
<organism evidence="2 3">
    <name type="scientific">Culex pipiens pipiens</name>
    <name type="common">Northern house mosquito</name>
    <dbReference type="NCBI Taxonomy" id="38569"/>
    <lineage>
        <taxon>Eukaryota</taxon>
        <taxon>Metazoa</taxon>
        <taxon>Ecdysozoa</taxon>
        <taxon>Arthropoda</taxon>
        <taxon>Hexapoda</taxon>
        <taxon>Insecta</taxon>
        <taxon>Pterygota</taxon>
        <taxon>Neoptera</taxon>
        <taxon>Endopterygota</taxon>
        <taxon>Diptera</taxon>
        <taxon>Nematocera</taxon>
        <taxon>Culicoidea</taxon>
        <taxon>Culicidae</taxon>
        <taxon>Culicinae</taxon>
        <taxon>Culicini</taxon>
        <taxon>Culex</taxon>
        <taxon>Culex</taxon>
    </lineage>
</organism>
<dbReference type="Proteomes" id="UP001562425">
    <property type="component" value="Unassembled WGS sequence"/>
</dbReference>
<sequence length="79" mass="8814">SCVSPEGLQDSINEIVAKYPRGRSFVRPSGTEYVVRVYDESETKNGTLQLALEHGIDLIFPSVNAESYELATKLAYNYI</sequence>